<keyword evidence="3" id="KW-1185">Reference proteome</keyword>
<name>A0A813EQ85_POLGL</name>
<feature type="compositionally biased region" description="Low complexity" evidence="1">
    <location>
        <begin position="19"/>
        <end position="31"/>
    </location>
</feature>
<comment type="caution">
    <text evidence="2">The sequence shown here is derived from an EMBL/GenBank/DDBJ whole genome shotgun (WGS) entry which is preliminary data.</text>
</comment>
<dbReference type="AlphaFoldDB" id="A0A813EQ85"/>
<dbReference type="Proteomes" id="UP000654075">
    <property type="component" value="Unassembled WGS sequence"/>
</dbReference>
<organism evidence="2 3">
    <name type="scientific">Polarella glacialis</name>
    <name type="common">Dinoflagellate</name>
    <dbReference type="NCBI Taxonomy" id="89957"/>
    <lineage>
        <taxon>Eukaryota</taxon>
        <taxon>Sar</taxon>
        <taxon>Alveolata</taxon>
        <taxon>Dinophyceae</taxon>
        <taxon>Suessiales</taxon>
        <taxon>Suessiaceae</taxon>
        <taxon>Polarella</taxon>
    </lineage>
</organism>
<gene>
    <name evidence="2" type="ORF">PGLA1383_LOCUS21086</name>
</gene>
<evidence type="ECO:0000256" key="1">
    <source>
        <dbReference type="SAM" id="MobiDB-lite"/>
    </source>
</evidence>
<protein>
    <submittedName>
        <fullName evidence="2">Uncharacterized protein</fullName>
    </submittedName>
</protein>
<feature type="region of interest" description="Disordered" evidence="1">
    <location>
        <begin position="14"/>
        <end position="33"/>
    </location>
</feature>
<sequence>CGIERRRIIRDLQSPQMLSGAGSNSSGNAGACRKPSRTKWFSLAQSPNSFALLRFNKPGSRWHFGMTAWHGLDSCWLGNLIGKRHVSADQPHSGCSQTLK</sequence>
<accession>A0A813EQ85</accession>
<reference evidence="2" key="1">
    <citation type="submission" date="2021-02" db="EMBL/GenBank/DDBJ databases">
        <authorList>
            <person name="Dougan E. K."/>
            <person name="Rhodes N."/>
            <person name="Thang M."/>
            <person name="Chan C."/>
        </authorList>
    </citation>
    <scope>NUCLEOTIDE SEQUENCE</scope>
</reference>
<proteinExistence type="predicted"/>
<dbReference type="EMBL" id="CAJNNV010014729">
    <property type="protein sequence ID" value="CAE8602852.1"/>
    <property type="molecule type" value="Genomic_DNA"/>
</dbReference>
<evidence type="ECO:0000313" key="2">
    <source>
        <dbReference type="EMBL" id="CAE8602852.1"/>
    </source>
</evidence>
<evidence type="ECO:0000313" key="3">
    <source>
        <dbReference type="Proteomes" id="UP000654075"/>
    </source>
</evidence>
<feature type="non-terminal residue" evidence="2">
    <location>
        <position position="1"/>
    </location>
</feature>